<dbReference type="SUPFAM" id="SSF53720">
    <property type="entry name" value="ALDH-like"/>
    <property type="match status" value="1"/>
</dbReference>
<evidence type="ECO:0000256" key="2">
    <source>
        <dbReference type="ARBA" id="ARBA00009986"/>
    </source>
</evidence>
<feature type="transmembrane region" description="Helical" evidence="14">
    <location>
        <begin position="970"/>
        <end position="988"/>
    </location>
</feature>
<dbReference type="PANTHER" id="PTHR43866:SF3">
    <property type="entry name" value="METHYLMALONATE-SEMIALDEHYDE DEHYDROGENASE [ACYLATING], MITOCHONDRIAL"/>
    <property type="match status" value="1"/>
</dbReference>
<sequence length="1022" mass="113448">MLSAFRVNGSVLNNLSRSYSNVVPTTKLFIDGKFEESQTTKWIDLYDPATNKLVTKVPESTQAEMKLAVESAKNAYESWRHSTVLTRQQIMLKLQAVIRRDIKKLALNITLEQGKTLLDAEGDVMRGLQVVEHSCAAGSLLQGESLQNIAKDMDCVSYKLPLGVTAGICPFNFPAMIPLWMFPLALVTGNTSIIKPSERDPGATMMLMEMLNEVGCPPGVVNVIHGAHDSVNFICDHPDIKAISFVGSNTAGEYIYKRGSNNGKRVQSNMGAKNHAVVLPDADKEQTIDQLCGAAFGAAGQRCMAISVAILVGESEKWIPDIIARAQKLKVNAGHEPGTDVGPVITPAAKKRIIQLIDAGVKQGAKCVLDGRNIVVEKYPDGNFVGPTILTNVEKTHDCYTNEIFGPVLSIIAADTIEEAMEIINSNPYGNGTAIFTTSGRSARQFVNEIDVGQVGVNVPIPVPLPMFSFTGSRASFWGNLHFYVTAYGVLAYHDGATTKTYNMLDADQIRLIDGGPLWNSAPADVVITTRRPTTHAEHRALQSNFKKTKFRTQHKDAEIDQPSQEASKELNEFLKSYAEKIKRKKPVTTEEPEPDSYERFHKVELITKASEEPTNRLANLLLNGKYKENIEEKSKGWDVVKKKPNQQPQLQHHQHDDDKKGWVSLEVVPWSVSKVAKWHSSSIKQTSESRPRPEYHVSTVPAWNYPMQKPLVTYNPTYKPSLNYNPTTSNYKKKPFNYGGDNYGEENYARPFDTTSITTPEKVYYQQEYIDDIQKHWNKHPQVSYAQYDTNNSDGEEDNLEAGYAGIITDGLPPNFPGFRPNYNRRKGFPGDTEHPLSHPFNGDGDWVLLTTTKGYKGSNGRQRSLDIDAIPEQDVESIKTHKSVRLTVLPPLNGSKINMTTSHGGLLQVESTFETVDEAQKLAEKKENTKKGSLKTKQTKKHVKLPDAVVSTTAPTTSSSFKFPAPSSVLAAVGAGMIPATMAMLVPMAMGRKRKREVFDQIAQPKTFRFPLPIQIKHRY</sequence>
<feature type="domain" description="Aldehyde dehydrogenase" evidence="15">
    <location>
        <begin position="36"/>
        <end position="480"/>
    </location>
</feature>
<dbReference type="FunFam" id="3.40.605.10:FF:000003">
    <property type="entry name" value="Methylmalonate-semialdehyde dehydrogenase [acylating]"/>
    <property type="match status" value="1"/>
</dbReference>
<evidence type="ECO:0000256" key="14">
    <source>
        <dbReference type="SAM" id="Phobius"/>
    </source>
</evidence>
<dbReference type="GO" id="GO:0005739">
    <property type="term" value="C:mitochondrion"/>
    <property type="evidence" value="ECO:0007669"/>
    <property type="project" value="UniProtKB-SubCell"/>
</dbReference>
<evidence type="ECO:0000256" key="3">
    <source>
        <dbReference type="ARBA" id="ARBA00011881"/>
    </source>
</evidence>
<keyword evidence="7" id="KW-0520">NAD</keyword>
<comment type="subunit">
    <text evidence="3">Homotetramer.</text>
</comment>
<dbReference type="InterPro" id="IPR010061">
    <property type="entry name" value="MeMal-semiAld_DH"/>
</dbReference>
<evidence type="ECO:0000256" key="1">
    <source>
        <dbReference type="ARBA" id="ARBA00004173"/>
    </source>
</evidence>
<dbReference type="Pfam" id="PF00171">
    <property type="entry name" value="Aldedh"/>
    <property type="match status" value="1"/>
</dbReference>
<evidence type="ECO:0000313" key="17">
    <source>
        <dbReference type="Proteomes" id="UP001353858"/>
    </source>
</evidence>
<dbReference type="InterPro" id="IPR015590">
    <property type="entry name" value="Aldehyde_DH_dom"/>
</dbReference>
<dbReference type="PROSITE" id="PS00070">
    <property type="entry name" value="ALDEHYDE_DEHYDR_CYS"/>
    <property type="match status" value="1"/>
</dbReference>
<evidence type="ECO:0000256" key="9">
    <source>
        <dbReference type="ARBA" id="ARBA00037458"/>
    </source>
</evidence>
<dbReference type="PANTHER" id="PTHR43866">
    <property type="entry name" value="MALONATE-SEMIALDEHYDE DEHYDROGENASE"/>
    <property type="match status" value="1"/>
</dbReference>
<dbReference type="GO" id="GO:0006210">
    <property type="term" value="P:thymine catabolic process"/>
    <property type="evidence" value="ECO:0007669"/>
    <property type="project" value="TreeGrafter"/>
</dbReference>
<protein>
    <recommendedName>
        <fullName evidence="10">Probable methylmalonate-semialdehyde/malonate-semialdehyde dehydrogenase [acylating], mitochondrial</fullName>
        <ecNumber evidence="4">1.2.1.27</ecNumber>
    </recommendedName>
    <alternativeName>
        <fullName evidence="11">Malonate-semialdehyde dehydrogenase [acylating]</fullName>
    </alternativeName>
</protein>
<reference evidence="17" key="1">
    <citation type="submission" date="2023-01" db="EMBL/GenBank/DDBJ databases">
        <title>Key to firefly adult light organ development and bioluminescence: homeobox transcription factors regulate luciferase expression and transportation to peroxisome.</title>
        <authorList>
            <person name="Fu X."/>
        </authorList>
    </citation>
    <scope>NUCLEOTIDE SEQUENCE [LARGE SCALE GENOMIC DNA]</scope>
</reference>
<evidence type="ECO:0000256" key="13">
    <source>
        <dbReference type="ARBA" id="ARBA00048821"/>
    </source>
</evidence>
<dbReference type="Proteomes" id="UP001353858">
    <property type="component" value="Unassembled WGS sequence"/>
</dbReference>
<comment type="catalytic activity">
    <reaction evidence="13">
        <text>3-oxopropanoate + NAD(+) + CoA + H2O = hydrogencarbonate + acetyl-CoA + NADH + H(+)</text>
        <dbReference type="Rhea" id="RHEA:76615"/>
        <dbReference type="ChEBI" id="CHEBI:15377"/>
        <dbReference type="ChEBI" id="CHEBI:15378"/>
        <dbReference type="ChEBI" id="CHEBI:17544"/>
        <dbReference type="ChEBI" id="CHEBI:33190"/>
        <dbReference type="ChEBI" id="CHEBI:57287"/>
        <dbReference type="ChEBI" id="CHEBI:57288"/>
        <dbReference type="ChEBI" id="CHEBI:57540"/>
        <dbReference type="ChEBI" id="CHEBI:57945"/>
        <dbReference type="EC" id="1.2.1.27"/>
    </reaction>
    <physiologicalReaction direction="left-to-right" evidence="13">
        <dbReference type="Rhea" id="RHEA:76616"/>
    </physiologicalReaction>
</comment>
<proteinExistence type="inferred from homology"/>
<evidence type="ECO:0000256" key="11">
    <source>
        <dbReference type="ARBA" id="ARBA00042419"/>
    </source>
</evidence>
<dbReference type="EC" id="1.2.1.27" evidence="4"/>
<dbReference type="GO" id="GO:0006574">
    <property type="term" value="P:L-valine catabolic process"/>
    <property type="evidence" value="ECO:0007669"/>
    <property type="project" value="TreeGrafter"/>
</dbReference>
<dbReference type="Gene3D" id="3.40.309.10">
    <property type="entry name" value="Aldehyde Dehydrogenase, Chain A, domain 2"/>
    <property type="match status" value="1"/>
</dbReference>
<evidence type="ECO:0000256" key="12">
    <source>
        <dbReference type="ARBA" id="ARBA00047644"/>
    </source>
</evidence>
<keyword evidence="14" id="KW-0812">Transmembrane</keyword>
<keyword evidence="17" id="KW-1185">Reference proteome</keyword>
<dbReference type="EMBL" id="JARPUR010000001">
    <property type="protein sequence ID" value="KAK4886378.1"/>
    <property type="molecule type" value="Genomic_DNA"/>
</dbReference>
<comment type="subcellular location">
    <subcellularLocation>
        <location evidence="1">Mitochondrion</location>
    </subcellularLocation>
</comment>
<keyword evidence="5" id="KW-0809">Transit peptide</keyword>
<dbReference type="GO" id="GO:0004491">
    <property type="term" value="F:methylmalonate-semialdehyde dehydrogenase (acylating, NAD) activity"/>
    <property type="evidence" value="ECO:0007669"/>
    <property type="project" value="UniProtKB-EC"/>
</dbReference>
<organism evidence="16 17">
    <name type="scientific">Aquatica leii</name>
    <dbReference type="NCBI Taxonomy" id="1421715"/>
    <lineage>
        <taxon>Eukaryota</taxon>
        <taxon>Metazoa</taxon>
        <taxon>Ecdysozoa</taxon>
        <taxon>Arthropoda</taxon>
        <taxon>Hexapoda</taxon>
        <taxon>Insecta</taxon>
        <taxon>Pterygota</taxon>
        <taxon>Neoptera</taxon>
        <taxon>Endopterygota</taxon>
        <taxon>Coleoptera</taxon>
        <taxon>Polyphaga</taxon>
        <taxon>Elateriformia</taxon>
        <taxon>Elateroidea</taxon>
        <taxon>Lampyridae</taxon>
        <taxon>Luciolinae</taxon>
        <taxon>Aquatica</taxon>
    </lineage>
</organism>
<comment type="similarity">
    <text evidence="2">Belongs to the aldehyde dehydrogenase family.</text>
</comment>
<dbReference type="CDD" id="cd07085">
    <property type="entry name" value="ALDH_F6_MMSDH"/>
    <property type="match status" value="1"/>
</dbReference>
<keyword evidence="6" id="KW-0560">Oxidoreductase</keyword>
<dbReference type="InterPro" id="IPR016163">
    <property type="entry name" value="Ald_DH_C"/>
</dbReference>
<gene>
    <name evidence="16" type="ORF">RN001_002649</name>
</gene>
<dbReference type="FunFam" id="3.40.309.10:FF:000002">
    <property type="entry name" value="Methylmalonate-semialdehyde dehydrogenase (Acylating)"/>
    <property type="match status" value="1"/>
</dbReference>
<comment type="function">
    <text evidence="9">Probable malonate and methylmalonate semialdehyde dehydrogenase involved in the catabolism of valine, thymine, and compounds catabolized by way of beta-alanine, including uracil and cytidine.</text>
</comment>
<evidence type="ECO:0000256" key="7">
    <source>
        <dbReference type="ARBA" id="ARBA00023027"/>
    </source>
</evidence>
<comment type="caution">
    <text evidence="16">The sequence shown here is derived from an EMBL/GenBank/DDBJ whole genome shotgun (WGS) entry which is preliminary data.</text>
</comment>
<evidence type="ECO:0000256" key="6">
    <source>
        <dbReference type="ARBA" id="ARBA00023002"/>
    </source>
</evidence>
<evidence type="ECO:0000259" key="15">
    <source>
        <dbReference type="Pfam" id="PF00171"/>
    </source>
</evidence>
<keyword evidence="14" id="KW-1133">Transmembrane helix</keyword>
<evidence type="ECO:0000256" key="10">
    <source>
        <dbReference type="ARBA" id="ARBA00039517"/>
    </source>
</evidence>
<keyword evidence="14" id="KW-0472">Membrane</keyword>
<evidence type="ECO:0000256" key="5">
    <source>
        <dbReference type="ARBA" id="ARBA00022946"/>
    </source>
</evidence>
<dbReference type="NCBIfam" id="TIGR01722">
    <property type="entry name" value="MMSDH"/>
    <property type="match status" value="1"/>
</dbReference>
<evidence type="ECO:0000313" key="16">
    <source>
        <dbReference type="EMBL" id="KAK4886378.1"/>
    </source>
</evidence>
<dbReference type="Gene3D" id="3.40.605.10">
    <property type="entry name" value="Aldehyde Dehydrogenase, Chain A, domain 1"/>
    <property type="match status" value="1"/>
</dbReference>
<accession>A0AAN7SRB2</accession>
<name>A0AAN7SRB2_9COLE</name>
<evidence type="ECO:0000256" key="8">
    <source>
        <dbReference type="ARBA" id="ARBA00023128"/>
    </source>
</evidence>
<dbReference type="InterPro" id="IPR016161">
    <property type="entry name" value="Ald_DH/histidinol_DH"/>
</dbReference>
<keyword evidence="8" id="KW-0496">Mitochondrion</keyword>
<dbReference type="InterPro" id="IPR016162">
    <property type="entry name" value="Ald_DH_N"/>
</dbReference>
<dbReference type="AlphaFoldDB" id="A0AAN7SRB2"/>
<dbReference type="InterPro" id="IPR016160">
    <property type="entry name" value="Ald_DH_CS_CYS"/>
</dbReference>
<evidence type="ECO:0000256" key="4">
    <source>
        <dbReference type="ARBA" id="ARBA00013048"/>
    </source>
</evidence>
<comment type="catalytic activity">
    <reaction evidence="12">
        <text>2-methyl-3-oxopropanoate + NAD(+) + CoA + H2O = propanoyl-CoA + hydrogencarbonate + NADH + H(+)</text>
        <dbReference type="Rhea" id="RHEA:20804"/>
        <dbReference type="ChEBI" id="CHEBI:15377"/>
        <dbReference type="ChEBI" id="CHEBI:15378"/>
        <dbReference type="ChEBI" id="CHEBI:17544"/>
        <dbReference type="ChEBI" id="CHEBI:57287"/>
        <dbReference type="ChEBI" id="CHEBI:57392"/>
        <dbReference type="ChEBI" id="CHEBI:57540"/>
        <dbReference type="ChEBI" id="CHEBI:57700"/>
        <dbReference type="ChEBI" id="CHEBI:57945"/>
        <dbReference type="EC" id="1.2.1.27"/>
    </reaction>
    <physiologicalReaction direction="left-to-right" evidence="12">
        <dbReference type="Rhea" id="RHEA:20805"/>
    </physiologicalReaction>
</comment>